<evidence type="ECO:0000256" key="4">
    <source>
        <dbReference type="ARBA" id="ARBA00022723"/>
    </source>
</evidence>
<keyword evidence="3 8" id="KW-0349">Heme</keyword>
<dbReference type="InterPro" id="IPR001128">
    <property type="entry name" value="Cyt_P450"/>
</dbReference>
<name>A0ABR1NYT6_DIAER</name>
<reference evidence="11 12" key="1">
    <citation type="submission" date="2024-02" db="EMBL/GenBank/DDBJ databases">
        <title>De novo assembly and annotation of 12 fungi associated with fruit tree decline syndrome in Ontario, Canada.</title>
        <authorList>
            <person name="Sulman M."/>
            <person name="Ellouze W."/>
            <person name="Ilyukhin E."/>
        </authorList>
    </citation>
    <scope>NUCLEOTIDE SEQUENCE [LARGE SCALE GENOMIC DNA]</scope>
    <source>
        <strain evidence="11 12">M169</strain>
    </source>
</reference>
<feature type="transmembrane region" description="Helical" evidence="10">
    <location>
        <begin position="7"/>
        <end position="27"/>
    </location>
</feature>
<dbReference type="PANTHER" id="PTHR46300:SF7">
    <property type="entry name" value="P450, PUTATIVE (EUROFUNG)-RELATED"/>
    <property type="match status" value="1"/>
</dbReference>
<comment type="caution">
    <text evidence="11">The sequence shown here is derived from an EMBL/GenBank/DDBJ whole genome shotgun (WGS) entry which is preliminary data.</text>
</comment>
<evidence type="ECO:0000313" key="11">
    <source>
        <dbReference type="EMBL" id="KAK7720497.1"/>
    </source>
</evidence>
<dbReference type="EMBL" id="JAKNSF020000075">
    <property type="protein sequence ID" value="KAK7720497.1"/>
    <property type="molecule type" value="Genomic_DNA"/>
</dbReference>
<dbReference type="PANTHER" id="PTHR46300">
    <property type="entry name" value="P450, PUTATIVE (EUROFUNG)-RELATED-RELATED"/>
    <property type="match status" value="1"/>
</dbReference>
<keyword evidence="5 8" id="KW-0560">Oxidoreductase</keyword>
<keyword evidence="6 8" id="KW-0408">Iron</keyword>
<proteinExistence type="inferred from homology"/>
<dbReference type="InterPro" id="IPR036396">
    <property type="entry name" value="Cyt_P450_sf"/>
</dbReference>
<dbReference type="SUPFAM" id="SSF48264">
    <property type="entry name" value="Cytochrome P450"/>
    <property type="match status" value="1"/>
</dbReference>
<sequence length="371" mass="42294">MFFSTDIISNIILAIVAYAAVRIVILLRKSKPYPLPPGPKPWPVLGNITDMPKTGVREWEFWLKHKDLYVRHLPQWAPGAEFQKTAVKWKATLTELAERPMQFVRKQMKEQHYEPSYVSALYEKADGKFSAEDEHVFKFSAASLYTGGADTSVSSMATFFLAMMLYPEVQLKAREEIDRVVGDRRLPNVRDRDSLPYVEAVLKEVFRWHPIAPMGLPHEITEDDIYQGYLIPKGAIIIPNIWWFAHDPSVYPNPEVFDPSRFLGPNPAPDPYDYVFGFGRRACPGKMLADASVWLTLSRSLAVFDISKSRDDAGNEIEPVVRFSPGILSHPEPFQADVKPRSSKHEELIRQIERTHPWEKGSSSELDPLAV</sequence>
<feature type="compositionally biased region" description="Basic and acidic residues" evidence="9">
    <location>
        <begin position="338"/>
        <end position="359"/>
    </location>
</feature>
<feature type="region of interest" description="Disordered" evidence="9">
    <location>
        <begin position="334"/>
        <end position="371"/>
    </location>
</feature>
<evidence type="ECO:0000313" key="12">
    <source>
        <dbReference type="Proteomes" id="UP001430848"/>
    </source>
</evidence>
<evidence type="ECO:0000256" key="9">
    <source>
        <dbReference type="SAM" id="MobiDB-lite"/>
    </source>
</evidence>
<evidence type="ECO:0000256" key="7">
    <source>
        <dbReference type="ARBA" id="ARBA00023033"/>
    </source>
</evidence>
<dbReference type="InterPro" id="IPR017972">
    <property type="entry name" value="Cyt_P450_CS"/>
</dbReference>
<dbReference type="PRINTS" id="PR00385">
    <property type="entry name" value="P450"/>
</dbReference>
<gene>
    <name evidence="11" type="ORF">SLS63_009839</name>
</gene>
<keyword evidence="10" id="KW-0472">Membrane</keyword>
<evidence type="ECO:0000256" key="3">
    <source>
        <dbReference type="ARBA" id="ARBA00022617"/>
    </source>
</evidence>
<dbReference type="Gene3D" id="1.10.630.10">
    <property type="entry name" value="Cytochrome P450"/>
    <property type="match status" value="1"/>
</dbReference>
<evidence type="ECO:0000256" key="10">
    <source>
        <dbReference type="SAM" id="Phobius"/>
    </source>
</evidence>
<keyword evidence="4 8" id="KW-0479">Metal-binding</keyword>
<dbReference type="Pfam" id="PF00067">
    <property type="entry name" value="p450"/>
    <property type="match status" value="1"/>
</dbReference>
<evidence type="ECO:0000256" key="8">
    <source>
        <dbReference type="RuleBase" id="RU000461"/>
    </source>
</evidence>
<dbReference type="InterPro" id="IPR002401">
    <property type="entry name" value="Cyt_P450_E_grp-I"/>
</dbReference>
<comment type="similarity">
    <text evidence="2 8">Belongs to the cytochrome P450 family.</text>
</comment>
<evidence type="ECO:0000256" key="1">
    <source>
        <dbReference type="ARBA" id="ARBA00001971"/>
    </source>
</evidence>
<dbReference type="PRINTS" id="PR00463">
    <property type="entry name" value="EP450I"/>
</dbReference>
<keyword evidence="10" id="KW-0812">Transmembrane</keyword>
<dbReference type="InterPro" id="IPR050364">
    <property type="entry name" value="Cytochrome_P450_fung"/>
</dbReference>
<keyword evidence="7 8" id="KW-0503">Monooxygenase</keyword>
<protein>
    <recommendedName>
        <fullName evidence="13">Cytochrome P450</fullName>
    </recommendedName>
</protein>
<evidence type="ECO:0000256" key="6">
    <source>
        <dbReference type="ARBA" id="ARBA00023004"/>
    </source>
</evidence>
<keyword evidence="10" id="KW-1133">Transmembrane helix</keyword>
<dbReference type="Proteomes" id="UP001430848">
    <property type="component" value="Unassembled WGS sequence"/>
</dbReference>
<accession>A0ABR1NYT6</accession>
<comment type="cofactor">
    <cofactor evidence="1">
        <name>heme</name>
        <dbReference type="ChEBI" id="CHEBI:30413"/>
    </cofactor>
</comment>
<keyword evidence="12" id="KW-1185">Reference proteome</keyword>
<evidence type="ECO:0000256" key="5">
    <source>
        <dbReference type="ARBA" id="ARBA00023002"/>
    </source>
</evidence>
<evidence type="ECO:0008006" key="13">
    <source>
        <dbReference type="Google" id="ProtNLM"/>
    </source>
</evidence>
<evidence type="ECO:0000256" key="2">
    <source>
        <dbReference type="ARBA" id="ARBA00010617"/>
    </source>
</evidence>
<organism evidence="11 12">
    <name type="scientific">Diaporthe eres</name>
    <name type="common">Phomopsis oblonga</name>
    <dbReference type="NCBI Taxonomy" id="83184"/>
    <lineage>
        <taxon>Eukaryota</taxon>
        <taxon>Fungi</taxon>
        <taxon>Dikarya</taxon>
        <taxon>Ascomycota</taxon>
        <taxon>Pezizomycotina</taxon>
        <taxon>Sordariomycetes</taxon>
        <taxon>Sordariomycetidae</taxon>
        <taxon>Diaporthales</taxon>
        <taxon>Diaporthaceae</taxon>
        <taxon>Diaporthe</taxon>
        <taxon>Diaporthe eres species complex</taxon>
    </lineage>
</organism>
<dbReference type="PROSITE" id="PS00086">
    <property type="entry name" value="CYTOCHROME_P450"/>
    <property type="match status" value="1"/>
</dbReference>